<evidence type="ECO:0000313" key="1">
    <source>
        <dbReference type="EnsemblPlants" id="AVESA.00010b.r2.4AG0646500.1.CDS.1"/>
    </source>
</evidence>
<name>A0ACD5WIW2_AVESA</name>
<proteinExistence type="predicted"/>
<evidence type="ECO:0000313" key="2">
    <source>
        <dbReference type="Proteomes" id="UP001732700"/>
    </source>
</evidence>
<keyword evidence="2" id="KW-1185">Reference proteome</keyword>
<sequence length="373" mass="41132">MIRHLRTRVLSLLRFPSHLPAAHLVPLPSLLSTTASISPEPFSVKDFLVTDCGLTPEQALTTSKRLSYLKSLSMPADTLAFLSARGVPRSDIAAAVAADPRILSASVERTLVPRFAELTEIGLSPSQIVDILSIRRTGSVRGNILFWLQTLGTYHKMLRFAKLNSNLLNANLDKVIKPNLSTLHDCGVSACEIAGASLYSTRLFTVKHEVLLGAIARVEELGVERGSSMFRRALAALFFLSKDVLDGKIQLLRKLGFSQDDLLMIANKAPHVLALSEKKIQQAVEFLMRDACLQAPYIAQRPALIMYSLEKRLMPRHSLLMVLRQKGLLPMEGDFYTTASLAEKKFVQKFVDPYKISFPGLADDYAAACLGKA</sequence>
<dbReference type="Proteomes" id="UP001732700">
    <property type="component" value="Chromosome 4A"/>
</dbReference>
<protein>
    <submittedName>
        <fullName evidence="1">Uncharacterized protein</fullName>
    </submittedName>
</protein>
<organism evidence="1 2">
    <name type="scientific">Avena sativa</name>
    <name type="common">Oat</name>
    <dbReference type="NCBI Taxonomy" id="4498"/>
    <lineage>
        <taxon>Eukaryota</taxon>
        <taxon>Viridiplantae</taxon>
        <taxon>Streptophyta</taxon>
        <taxon>Embryophyta</taxon>
        <taxon>Tracheophyta</taxon>
        <taxon>Spermatophyta</taxon>
        <taxon>Magnoliopsida</taxon>
        <taxon>Liliopsida</taxon>
        <taxon>Poales</taxon>
        <taxon>Poaceae</taxon>
        <taxon>BOP clade</taxon>
        <taxon>Pooideae</taxon>
        <taxon>Poodae</taxon>
        <taxon>Poeae</taxon>
        <taxon>Poeae Chloroplast Group 1 (Aveneae type)</taxon>
        <taxon>Aveninae</taxon>
        <taxon>Avena</taxon>
    </lineage>
</organism>
<dbReference type="EnsemblPlants" id="AVESA.00010b.r2.4AG0646500.1">
    <property type="protein sequence ID" value="AVESA.00010b.r2.4AG0646500.1.CDS.1"/>
    <property type="gene ID" value="AVESA.00010b.r2.4AG0646500"/>
</dbReference>
<reference evidence="1" key="1">
    <citation type="submission" date="2021-05" db="EMBL/GenBank/DDBJ databases">
        <authorList>
            <person name="Scholz U."/>
            <person name="Mascher M."/>
            <person name="Fiebig A."/>
        </authorList>
    </citation>
    <scope>NUCLEOTIDE SEQUENCE [LARGE SCALE GENOMIC DNA]</scope>
</reference>
<reference evidence="1" key="2">
    <citation type="submission" date="2025-09" db="UniProtKB">
        <authorList>
            <consortium name="EnsemblPlants"/>
        </authorList>
    </citation>
    <scope>IDENTIFICATION</scope>
</reference>
<accession>A0ACD5WIW2</accession>